<accession>A0A2A2KD66</accession>
<comment type="caution">
    <text evidence="1">The sequence shown here is derived from an EMBL/GenBank/DDBJ whole genome shotgun (WGS) entry which is preliminary data.</text>
</comment>
<reference evidence="1 2" key="1">
    <citation type="journal article" date="2017" name="Curr. Biol.">
        <title>Genome architecture and evolution of a unichromosomal asexual nematode.</title>
        <authorList>
            <person name="Fradin H."/>
            <person name="Zegar C."/>
            <person name="Gutwein M."/>
            <person name="Lucas J."/>
            <person name="Kovtun M."/>
            <person name="Corcoran D."/>
            <person name="Baugh L.R."/>
            <person name="Kiontke K."/>
            <person name="Gunsalus K."/>
            <person name="Fitch D.H."/>
            <person name="Piano F."/>
        </authorList>
    </citation>
    <scope>NUCLEOTIDE SEQUENCE [LARGE SCALE GENOMIC DNA]</scope>
    <source>
        <strain evidence="1">PF1309</strain>
    </source>
</reference>
<sequence>MPPAAMQRAIVEQCAAANADRVGPSPFVKAAVGQRLQHLGHAKTSAVFKQHHALALSRHVREQAGDPAFGQSAQQADGEGARAVGFFEEGQGEDDHRPGIGAEAQQRLAAAAPVVMVDARRHAARR</sequence>
<name>A0A2A2KD66_9BILA</name>
<proteinExistence type="predicted"/>
<organism evidence="1 2">
    <name type="scientific">Diploscapter pachys</name>
    <dbReference type="NCBI Taxonomy" id="2018661"/>
    <lineage>
        <taxon>Eukaryota</taxon>
        <taxon>Metazoa</taxon>
        <taxon>Ecdysozoa</taxon>
        <taxon>Nematoda</taxon>
        <taxon>Chromadorea</taxon>
        <taxon>Rhabditida</taxon>
        <taxon>Rhabditina</taxon>
        <taxon>Rhabditomorpha</taxon>
        <taxon>Rhabditoidea</taxon>
        <taxon>Rhabditidae</taxon>
        <taxon>Diploscapter</taxon>
    </lineage>
</organism>
<dbReference type="Proteomes" id="UP000218231">
    <property type="component" value="Unassembled WGS sequence"/>
</dbReference>
<dbReference type="AlphaFoldDB" id="A0A2A2KD66"/>
<protein>
    <submittedName>
        <fullName evidence="1">Uncharacterized protein</fullName>
    </submittedName>
</protein>
<dbReference type="EMBL" id="LIAE01008910">
    <property type="protein sequence ID" value="PAV71840.1"/>
    <property type="molecule type" value="Genomic_DNA"/>
</dbReference>
<keyword evidence="2" id="KW-1185">Reference proteome</keyword>
<evidence type="ECO:0000313" key="2">
    <source>
        <dbReference type="Proteomes" id="UP000218231"/>
    </source>
</evidence>
<evidence type="ECO:0000313" key="1">
    <source>
        <dbReference type="EMBL" id="PAV71840.1"/>
    </source>
</evidence>
<gene>
    <name evidence="1" type="ORF">WR25_11238</name>
</gene>